<evidence type="ECO:0000259" key="1">
    <source>
        <dbReference type="SMART" id="SM00382"/>
    </source>
</evidence>
<dbReference type="PANTHER" id="PTHR43581:SF2">
    <property type="entry name" value="EXCINUCLEASE ATPASE SUBUNIT"/>
    <property type="match status" value="1"/>
</dbReference>
<dbReference type="GO" id="GO:0016887">
    <property type="term" value="F:ATP hydrolysis activity"/>
    <property type="evidence" value="ECO:0007669"/>
    <property type="project" value="InterPro"/>
</dbReference>
<protein>
    <submittedName>
        <fullName evidence="2">AAA family ATPase</fullName>
    </submittedName>
</protein>
<proteinExistence type="predicted"/>
<dbReference type="RefSeq" id="WP_169856358.1">
    <property type="nucleotide sequence ID" value="NZ_JAAQYK010000007.1"/>
</dbReference>
<dbReference type="InterPro" id="IPR027417">
    <property type="entry name" value="P-loop_NTPase"/>
</dbReference>
<reference evidence="2 3" key="1">
    <citation type="journal article" date="2020" name="Front. Microbiol.">
        <title>Genetic Organization of the aprX-lipA2 Operon Affects the Proteolytic Potential of Pseudomonas Species in Milk.</title>
        <authorList>
            <person name="Maier C."/>
            <person name="Huptas C."/>
            <person name="von Neubeck M."/>
            <person name="Scherer S."/>
            <person name="Wenning M."/>
            <person name="Lucking G."/>
        </authorList>
    </citation>
    <scope>NUCLEOTIDE SEQUENCE [LARGE SCALE GENOMIC DNA]</scope>
    <source>
        <strain evidence="2 3">WS 4997</strain>
    </source>
</reference>
<accession>A0A7Y1Q1W3</accession>
<dbReference type="CDD" id="cd00267">
    <property type="entry name" value="ABC_ATPase"/>
    <property type="match status" value="1"/>
</dbReference>
<dbReference type="InterPro" id="IPR003959">
    <property type="entry name" value="ATPase_AAA_core"/>
</dbReference>
<dbReference type="SMART" id="SM00382">
    <property type="entry name" value="AAA"/>
    <property type="match status" value="1"/>
</dbReference>
<feature type="domain" description="AAA+ ATPase" evidence="1">
    <location>
        <begin position="25"/>
        <end position="294"/>
    </location>
</feature>
<dbReference type="EMBL" id="JAAQYK010000007">
    <property type="protein sequence ID" value="NNA46734.1"/>
    <property type="molecule type" value="Genomic_DNA"/>
</dbReference>
<dbReference type="Proteomes" id="UP000583279">
    <property type="component" value="Unassembled WGS sequence"/>
</dbReference>
<dbReference type="SUPFAM" id="SSF52540">
    <property type="entry name" value="P-loop containing nucleoside triphosphate hydrolases"/>
    <property type="match status" value="1"/>
</dbReference>
<sequence>MEAQKPKAWIRTITFSSGQRLDFSEQEKVIIVGPNNSGKSQSLRDIIELIKDSSAPKVVINDLDIEKVGSKDDLIKFLAPHTSEDGQAYRYGNWNFHTSQVHNWERPRLYDSLAPGFIKNISANDRLTICNSPSSITPGQEKSRPQHVLYEDDTLMAKVSALFKRAFKADLMIDFKGGSVIPIHVGITPTGPEMADRASQAYAQAVRSNPPLDRQGDGMRGYAGILFETLVTDLDMMLVDEPEAFLHPPQMRKLGETLASEVKGQLFVSTHSSDILRGFLEGTKGEIRIIRITRNGKTNEIHEAKADVIRELWQKPDLRYSNALEGIFHEQTIICEDDSDCRLINSIADYCGSISDENWKDTSYIPTGGKHAIPKIASTLRKIGLSLKTVVDIDFLSEERLVKETVEAFGGDWEDFKTDWKVVDSEVRKGLKSKSAQDIKSDIEKIISTASPEHLPTSDIKESLKQVSPWNEVKKYGASRIPRGDGTKRYLDLDKKLKNIGIYVISKGEIEGFCPGISGHGPKFVTSVLNTYSLDADELNEVRTFVNMVHSGNGSKHGPILIPTPAEIA</sequence>
<gene>
    <name evidence="2" type="ORF">HBO18_21690</name>
</gene>
<evidence type="ECO:0000313" key="3">
    <source>
        <dbReference type="Proteomes" id="UP000583279"/>
    </source>
</evidence>
<dbReference type="InterPro" id="IPR003593">
    <property type="entry name" value="AAA+_ATPase"/>
</dbReference>
<name>A0A7Y1Q1W3_9PSED</name>
<organism evidence="2 3">
    <name type="scientific">Pseudomonas lactis</name>
    <dbReference type="NCBI Taxonomy" id="1615674"/>
    <lineage>
        <taxon>Bacteria</taxon>
        <taxon>Pseudomonadati</taxon>
        <taxon>Pseudomonadota</taxon>
        <taxon>Gammaproteobacteria</taxon>
        <taxon>Pseudomonadales</taxon>
        <taxon>Pseudomonadaceae</taxon>
        <taxon>Pseudomonas</taxon>
    </lineage>
</organism>
<dbReference type="AlphaFoldDB" id="A0A7Y1Q1W3"/>
<dbReference type="Gene3D" id="3.40.50.300">
    <property type="entry name" value="P-loop containing nucleotide triphosphate hydrolases"/>
    <property type="match status" value="1"/>
</dbReference>
<dbReference type="InterPro" id="IPR051396">
    <property type="entry name" value="Bact_Antivir_Def_Nuclease"/>
</dbReference>
<comment type="caution">
    <text evidence="2">The sequence shown here is derived from an EMBL/GenBank/DDBJ whole genome shotgun (WGS) entry which is preliminary data.</text>
</comment>
<dbReference type="GO" id="GO:0005524">
    <property type="term" value="F:ATP binding"/>
    <property type="evidence" value="ECO:0007669"/>
    <property type="project" value="InterPro"/>
</dbReference>
<dbReference type="PANTHER" id="PTHR43581">
    <property type="entry name" value="ATP/GTP PHOSPHATASE"/>
    <property type="match status" value="1"/>
</dbReference>
<evidence type="ECO:0000313" key="2">
    <source>
        <dbReference type="EMBL" id="NNA46734.1"/>
    </source>
</evidence>
<dbReference type="Pfam" id="PF13304">
    <property type="entry name" value="AAA_21"/>
    <property type="match status" value="1"/>
</dbReference>